<evidence type="ECO:0000256" key="2">
    <source>
        <dbReference type="ARBA" id="ARBA00022679"/>
    </source>
</evidence>
<dbReference type="CDD" id="cd01166">
    <property type="entry name" value="KdgK"/>
    <property type="match status" value="1"/>
</dbReference>
<evidence type="ECO:0000259" key="6">
    <source>
        <dbReference type="Pfam" id="PF00294"/>
    </source>
</evidence>
<keyword evidence="3" id="KW-0547">Nucleotide-binding</keyword>
<sequence>MKKIITIGEILVEIMATEPGDGFLEAISLVGPFPSGAPAIFIDQVAKLGQPCGMIACVGDDDFGRVNLDRLAGDGVDTSAIVTHPELPTGSAFVRYRPDGSRHFVFNIRHSAAGATGATPEAERLIEGADHLHVMGSSLSTPAIVELALSAADRIHARGGSVSFDPNLRPSVLATPGTRETMDRVLARTDLFLPSGPELFLFSGAATEGDAVAELLGRGIRAIVVKDGAEGARFHAEGALVSAPAYPVEEIDPTGAGDTFAGTFVTLWLRGATPAEALRLANASGALAVTRRGPMEGTSTRSELDAFLGAHA</sequence>
<keyword evidence="5" id="KW-0067">ATP-binding</keyword>
<dbReference type="InterPro" id="IPR011611">
    <property type="entry name" value="PfkB_dom"/>
</dbReference>
<dbReference type="GO" id="GO:0016301">
    <property type="term" value="F:kinase activity"/>
    <property type="evidence" value="ECO:0007669"/>
    <property type="project" value="UniProtKB-KW"/>
</dbReference>
<keyword evidence="4 7" id="KW-0418">Kinase</keyword>
<organism evidence="7 8">
    <name type="scientific">Amaricoccus macauensis</name>
    <dbReference type="NCBI Taxonomy" id="57001"/>
    <lineage>
        <taxon>Bacteria</taxon>
        <taxon>Pseudomonadati</taxon>
        <taxon>Pseudomonadota</taxon>
        <taxon>Alphaproteobacteria</taxon>
        <taxon>Rhodobacterales</taxon>
        <taxon>Paracoccaceae</taxon>
        <taxon>Amaricoccus</taxon>
    </lineage>
</organism>
<evidence type="ECO:0000313" key="7">
    <source>
        <dbReference type="EMBL" id="MBB5222487.1"/>
    </source>
</evidence>
<gene>
    <name evidence="7" type="ORF">HNP73_002423</name>
</gene>
<dbReference type="Pfam" id="PF00294">
    <property type="entry name" value="PfkB"/>
    <property type="match status" value="1"/>
</dbReference>
<dbReference type="SUPFAM" id="SSF53613">
    <property type="entry name" value="Ribokinase-like"/>
    <property type="match status" value="1"/>
</dbReference>
<evidence type="ECO:0000256" key="4">
    <source>
        <dbReference type="ARBA" id="ARBA00022777"/>
    </source>
</evidence>
<keyword evidence="8" id="KW-1185">Reference proteome</keyword>
<dbReference type="InterPro" id="IPR050306">
    <property type="entry name" value="PfkB_Carbo_kinase"/>
</dbReference>
<evidence type="ECO:0000256" key="1">
    <source>
        <dbReference type="ARBA" id="ARBA00010688"/>
    </source>
</evidence>
<dbReference type="EMBL" id="JACHFM010000002">
    <property type="protein sequence ID" value="MBB5222487.1"/>
    <property type="molecule type" value="Genomic_DNA"/>
</dbReference>
<dbReference type="PANTHER" id="PTHR43085">
    <property type="entry name" value="HEXOKINASE FAMILY MEMBER"/>
    <property type="match status" value="1"/>
</dbReference>
<evidence type="ECO:0000313" key="8">
    <source>
        <dbReference type="Proteomes" id="UP000549457"/>
    </source>
</evidence>
<name>A0A840SKM5_9RHOB</name>
<keyword evidence="2" id="KW-0808">Transferase</keyword>
<dbReference type="Proteomes" id="UP000549457">
    <property type="component" value="Unassembled WGS sequence"/>
</dbReference>
<comment type="similarity">
    <text evidence="1">Belongs to the carbohydrate kinase PfkB family.</text>
</comment>
<proteinExistence type="inferred from homology"/>
<dbReference type="AlphaFoldDB" id="A0A840SKM5"/>
<accession>A0A840SKM5</accession>
<evidence type="ECO:0000256" key="5">
    <source>
        <dbReference type="ARBA" id="ARBA00022840"/>
    </source>
</evidence>
<dbReference type="Gene3D" id="3.40.1190.20">
    <property type="match status" value="1"/>
</dbReference>
<dbReference type="InterPro" id="IPR029056">
    <property type="entry name" value="Ribokinase-like"/>
</dbReference>
<reference evidence="7 8" key="1">
    <citation type="submission" date="2020-08" db="EMBL/GenBank/DDBJ databases">
        <title>Genomic Encyclopedia of Type Strains, Phase IV (KMG-IV): sequencing the most valuable type-strain genomes for metagenomic binning, comparative biology and taxonomic classification.</title>
        <authorList>
            <person name="Goeker M."/>
        </authorList>
    </citation>
    <scope>NUCLEOTIDE SEQUENCE [LARGE SCALE GENOMIC DNA]</scope>
    <source>
        <strain evidence="7 8">DSM 101730</strain>
    </source>
</reference>
<dbReference type="GO" id="GO:0005524">
    <property type="term" value="F:ATP binding"/>
    <property type="evidence" value="ECO:0007669"/>
    <property type="project" value="UniProtKB-KW"/>
</dbReference>
<evidence type="ECO:0000256" key="3">
    <source>
        <dbReference type="ARBA" id="ARBA00022741"/>
    </source>
</evidence>
<protein>
    <submittedName>
        <fullName evidence="7">Sugar/nucleoside kinase (Ribokinase family)</fullName>
    </submittedName>
</protein>
<feature type="domain" description="Carbohydrate kinase PfkB" evidence="6">
    <location>
        <begin position="1"/>
        <end position="299"/>
    </location>
</feature>
<comment type="caution">
    <text evidence="7">The sequence shown here is derived from an EMBL/GenBank/DDBJ whole genome shotgun (WGS) entry which is preliminary data.</text>
</comment>
<dbReference type="RefSeq" id="WP_184149385.1">
    <property type="nucleotide sequence ID" value="NZ_JACHFM010000002.1"/>
</dbReference>
<dbReference type="PANTHER" id="PTHR43085:SF1">
    <property type="entry name" value="PSEUDOURIDINE KINASE-RELATED"/>
    <property type="match status" value="1"/>
</dbReference>